<reference evidence="1" key="1">
    <citation type="journal article" date="2021" name="PeerJ">
        <title>Extensive microbial diversity within the chicken gut microbiome revealed by metagenomics and culture.</title>
        <authorList>
            <person name="Gilroy R."/>
            <person name="Ravi A."/>
            <person name="Getino M."/>
            <person name="Pursley I."/>
            <person name="Horton D.L."/>
            <person name="Alikhan N.F."/>
            <person name="Baker D."/>
            <person name="Gharbi K."/>
            <person name="Hall N."/>
            <person name="Watson M."/>
            <person name="Adriaenssens E.M."/>
            <person name="Foster-Nyarko E."/>
            <person name="Jarju S."/>
            <person name="Secka A."/>
            <person name="Antonio M."/>
            <person name="Oren A."/>
            <person name="Chaudhuri R.R."/>
            <person name="La Ragione R."/>
            <person name="Hildebrand F."/>
            <person name="Pallen M.J."/>
        </authorList>
    </citation>
    <scope>NUCLEOTIDE SEQUENCE</scope>
    <source>
        <strain evidence="1">CHK179-5677</strain>
    </source>
</reference>
<dbReference type="AlphaFoldDB" id="A0A921MMC9"/>
<accession>A0A921MMC9</accession>
<evidence type="ECO:0000313" key="2">
    <source>
        <dbReference type="Proteomes" id="UP000760668"/>
    </source>
</evidence>
<evidence type="ECO:0000313" key="1">
    <source>
        <dbReference type="EMBL" id="HJG87258.1"/>
    </source>
</evidence>
<dbReference type="Proteomes" id="UP000760668">
    <property type="component" value="Unassembled WGS sequence"/>
</dbReference>
<comment type="caution">
    <text evidence="1">The sequence shown here is derived from an EMBL/GenBank/DDBJ whole genome shotgun (WGS) entry which is preliminary data.</text>
</comment>
<sequence length="52" mass="5650">MELVPTMSGGVSEACRLRRAEGYGACDDAGHASNPYNNRCDELAVAESRKYK</sequence>
<dbReference type="EMBL" id="DYUC01000096">
    <property type="protein sequence ID" value="HJG87258.1"/>
    <property type="molecule type" value="Genomic_DNA"/>
</dbReference>
<protein>
    <submittedName>
        <fullName evidence="1">Uncharacterized protein</fullName>
    </submittedName>
</protein>
<name>A0A921MMC9_9FIRM</name>
<organism evidence="1 2">
    <name type="scientific">Pseudoflavonifractor capillosus</name>
    <dbReference type="NCBI Taxonomy" id="106588"/>
    <lineage>
        <taxon>Bacteria</taxon>
        <taxon>Bacillati</taxon>
        <taxon>Bacillota</taxon>
        <taxon>Clostridia</taxon>
        <taxon>Eubacteriales</taxon>
        <taxon>Oscillospiraceae</taxon>
        <taxon>Pseudoflavonifractor</taxon>
    </lineage>
</organism>
<dbReference type="RefSeq" id="WP_295368266.1">
    <property type="nucleotide sequence ID" value="NZ_DYUC01000096.1"/>
</dbReference>
<proteinExistence type="predicted"/>
<reference evidence="1" key="2">
    <citation type="submission" date="2021-09" db="EMBL/GenBank/DDBJ databases">
        <authorList>
            <person name="Gilroy R."/>
        </authorList>
    </citation>
    <scope>NUCLEOTIDE SEQUENCE</scope>
    <source>
        <strain evidence="1">CHK179-5677</strain>
    </source>
</reference>
<gene>
    <name evidence="1" type="ORF">K8V01_09600</name>
</gene>